<feature type="compositionally biased region" description="Basic and acidic residues" evidence="1">
    <location>
        <begin position="49"/>
        <end position="63"/>
    </location>
</feature>
<dbReference type="WBParaSite" id="MBELARI_LOCUS360">
    <property type="protein sequence ID" value="MBELARI_LOCUS360"/>
    <property type="gene ID" value="MBELARI_LOCUS360"/>
</dbReference>
<accession>A0AAF3F9K7</accession>
<keyword evidence="2" id="KW-1185">Reference proteome</keyword>
<evidence type="ECO:0000313" key="3">
    <source>
        <dbReference type="WBParaSite" id="MBELARI_LOCUS360"/>
    </source>
</evidence>
<feature type="compositionally biased region" description="Low complexity" evidence="1">
    <location>
        <begin position="19"/>
        <end position="34"/>
    </location>
</feature>
<proteinExistence type="predicted"/>
<protein>
    <submittedName>
        <fullName evidence="3">Uncharacterized protein</fullName>
    </submittedName>
</protein>
<reference evidence="3" key="1">
    <citation type="submission" date="2024-02" db="UniProtKB">
        <authorList>
            <consortium name="WormBaseParasite"/>
        </authorList>
    </citation>
    <scope>IDENTIFICATION</scope>
</reference>
<evidence type="ECO:0000256" key="1">
    <source>
        <dbReference type="SAM" id="MobiDB-lite"/>
    </source>
</evidence>
<name>A0AAF3F9K7_9BILA</name>
<evidence type="ECO:0000313" key="2">
    <source>
        <dbReference type="Proteomes" id="UP000887575"/>
    </source>
</evidence>
<feature type="compositionally biased region" description="Acidic residues" evidence="1">
    <location>
        <begin position="39"/>
        <end position="48"/>
    </location>
</feature>
<organism evidence="2 3">
    <name type="scientific">Mesorhabditis belari</name>
    <dbReference type="NCBI Taxonomy" id="2138241"/>
    <lineage>
        <taxon>Eukaryota</taxon>
        <taxon>Metazoa</taxon>
        <taxon>Ecdysozoa</taxon>
        <taxon>Nematoda</taxon>
        <taxon>Chromadorea</taxon>
        <taxon>Rhabditida</taxon>
        <taxon>Rhabditina</taxon>
        <taxon>Rhabditomorpha</taxon>
        <taxon>Rhabditoidea</taxon>
        <taxon>Rhabditidae</taxon>
        <taxon>Mesorhabditinae</taxon>
        <taxon>Mesorhabditis</taxon>
    </lineage>
</organism>
<sequence>MHNPSLENTIVADTPLTQTTPPASTVASVVASTVKNNQSDEEPEDDEQKEQTEVETSKDSKSDELEEKEDDDSFVKIPFFGAGSSPTSMTTSAELGELVSACRFAPNITEFESISVSIERIKKEIDKFETTQGFFDEFVNEVKDKSEKFH</sequence>
<dbReference type="Proteomes" id="UP000887575">
    <property type="component" value="Unassembled WGS sequence"/>
</dbReference>
<dbReference type="AlphaFoldDB" id="A0AAF3F9K7"/>
<feature type="region of interest" description="Disordered" evidence="1">
    <location>
        <begin position="1"/>
        <end position="76"/>
    </location>
</feature>